<dbReference type="GO" id="GO:0055085">
    <property type="term" value="P:transmembrane transport"/>
    <property type="evidence" value="ECO:0007669"/>
    <property type="project" value="InterPro"/>
</dbReference>
<sequence>MPTYSPEQALARPTGRAPLWGEGLLAAALWLLGGLFTLTWPDAGRRWPFSEGWALAQFTLGGGLLLLALSYRYWRARGARVLHAGKWLALLPVLFAVWEGLTAKTAVLPVPFFAPPQALIEVLHDDWPRLLDSLLHSLGLLGLGVLLGTSSGFITGLAIGWSQRIGYWVHPVLRLLGPVPSTALLPLCLFIFPSSFGASVFLIALSTWFPVTVLTWSGVMGIDKAWYDVARTLGASQRFLILRVAIPPRCRTSLSACLWGSARRFRC</sequence>
<evidence type="ECO:0000256" key="2">
    <source>
        <dbReference type="ARBA" id="ARBA00022448"/>
    </source>
</evidence>
<keyword evidence="3" id="KW-1003">Cell membrane</keyword>
<evidence type="ECO:0000256" key="3">
    <source>
        <dbReference type="ARBA" id="ARBA00022475"/>
    </source>
</evidence>
<evidence type="ECO:0000256" key="1">
    <source>
        <dbReference type="ARBA" id="ARBA00004429"/>
    </source>
</evidence>
<keyword evidence="2 8" id="KW-0813">Transport</keyword>
<accession>A0A2X3C5T1</accession>
<dbReference type="CDD" id="cd06261">
    <property type="entry name" value="TM_PBP2"/>
    <property type="match status" value="1"/>
</dbReference>
<feature type="transmembrane region" description="Helical" evidence="8">
    <location>
        <begin position="198"/>
        <end position="222"/>
    </location>
</feature>
<feature type="transmembrane region" description="Helical" evidence="8">
    <location>
        <begin position="134"/>
        <end position="160"/>
    </location>
</feature>
<reference evidence="10 11" key="1">
    <citation type="submission" date="2018-06" db="EMBL/GenBank/DDBJ databases">
        <authorList>
            <consortium name="Pathogen Informatics"/>
            <person name="Doyle S."/>
        </authorList>
    </citation>
    <scope>NUCLEOTIDE SEQUENCE [LARGE SCALE GENOMIC DNA]</scope>
    <source>
        <strain evidence="10 11">NCTC9128</strain>
    </source>
</reference>
<evidence type="ECO:0000313" key="10">
    <source>
        <dbReference type="EMBL" id="SQC12162.1"/>
    </source>
</evidence>
<evidence type="ECO:0000256" key="6">
    <source>
        <dbReference type="ARBA" id="ARBA00022989"/>
    </source>
</evidence>
<evidence type="ECO:0000256" key="8">
    <source>
        <dbReference type="RuleBase" id="RU363032"/>
    </source>
</evidence>
<dbReference type="GO" id="GO:0005886">
    <property type="term" value="C:plasma membrane"/>
    <property type="evidence" value="ECO:0007669"/>
    <property type="project" value="UniProtKB-SubCell"/>
</dbReference>
<evidence type="ECO:0000256" key="5">
    <source>
        <dbReference type="ARBA" id="ARBA00022692"/>
    </source>
</evidence>
<evidence type="ECO:0000256" key="4">
    <source>
        <dbReference type="ARBA" id="ARBA00022519"/>
    </source>
</evidence>
<feature type="transmembrane region" description="Helical" evidence="8">
    <location>
        <begin position="20"/>
        <end position="40"/>
    </location>
</feature>
<name>A0A2X3C5T1_KLEPN</name>
<dbReference type="PANTHER" id="PTHR30151">
    <property type="entry name" value="ALKANE SULFONATE ABC TRANSPORTER-RELATED, MEMBRANE SUBUNIT"/>
    <property type="match status" value="1"/>
</dbReference>
<dbReference type="PANTHER" id="PTHR30151:SF0">
    <property type="entry name" value="ABC TRANSPORTER PERMEASE PROTEIN MJ0413-RELATED"/>
    <property type="match status" value="1"/>
</dbReference>
<keyword evidence="6 8" id="KW-1133">Transmembrane helix</keyword>
<dbReference type="Proteomes" id="UP000251088">
    <property type="component" value="Unassembled WGS sequence"/>
</dbReference>
<feature type="transmembrane region" description="Helical" evidence="8">
    <location>
        <begin position="86"/>
        <end position="114"/>
    </location>
</feature>
<organism evidence="10 11">
    <name type="scientific">Klebsiella pneumoniae</name>
    <dbReference type="NCBI Taxonomy" id="573"/>
    <lineage>
        <taxon>Bacteria</taxon>
        <taxon>Pseudomonadati</taxon>
        <taxon>Pseudomonadota</taxon>
        <taxon>Gammaproteobacteria</taxon>
        <taxon>Enterobacterales</taxon>
        <taxon>Enterobacteriaceae</taxon>
        <taxon>Klebsiella/Raoultella group</taxon>
        <taxon>Klebsiella</taxon>
        <taxon>Klebsiella pneumoniae complex</taxon>
    </lineage>
</organism>
<feature type="domain" description="ABC transmembrane type-1" evidence="9">
    <location>
        <begin position="130"/>
        <end position="267"/>
    </location>
</feature>
<evidence type="ECO:0000256" key="7">
    <source>
        <dbReference type="ARBA" id="ARBA00023136"/>
    </source>
</evidence>
<evidence type="ECO:0000313" key="11">
    <source>
        <dbReference type="Proteomes" id="UP000251088"/>
    </source>
</evidence>
<dbReference type="PROSITE" id="PS50928">
    <property type="entry name" value="ABC_TM1"/>
    <property type="match status" value="1"/>
</dbReference>
<dbReference type="InterPro" id="IPR000515">
    <property type="entry name" value="MetI-like"/>
</dbReference>
<comment type="similarity">
    <text evidence="8">Belongs to the binding-protein-dependent transport system permease family.</text>
</comment>
<dbReference type="SUPFAM" id="SSF161098">
    <property type="entry name" value="MetI-like"/>
    <property type="match status" value="1"/>
</dbReference>
<keyword evidence="4" id="KW-0997">Cell inner membrane</keyword>
<protein>
    <submittedName>
        <fullName evidence="10">Alkanesulfonates transport system permease protein</fullName>
    </submittedName>
</protein>
<keyword evidence="7 8" id="KW-0472">Membrane</keyword>
<dbReference type="InterPro" id="IPR035906">
    <property type="entry name" value="MetI-like_sf"/>
</dbReference>
<feature type="transmembrane region" description="Helical" evidence="8">
    <location>
        <begin position="172"/>
        <end position="192"/>
    </location>
</feature>
<dbReference type="AlphaFoldDB" id="A0A2X3C5T1"/>
<evidence type="ECO:0000259" key="9">
    <source>
        <dbReference type="PROSITE" id="PS50928"/>
    </source>
</evidence>
<dbReference type="Pfam" id="PF00528">
    <property type="entry name" value="BPD_transp_1"/>
    <property type="match status" value="1"/>
</dbReference>
<feature type="transmembrane region" description="Helical" evidence="8">
    <location>
        <begin position="52"/>
        <end position="74"/>
    </location>
</feature>
<gene>
    <name evidence="10" type="primary">ssuC_2</name>
    <name evidence="10" type="ORF">NCTC9128_01653</name>
</gene>
<comment type="subcellular location">
    <subcellularLocation>
        <location evidence="1">Cell inner membrane</location>
        <topology evidence="1">Multi-pass membrane protein</topology>
    </subcellularLocation>
    <subcellularLocation>
        <location evidence="8">Cell membrane</location>
        <topology evidence="8">Multi-pass membrane protein</topology>
    </subcellularLocation>
</comment>
<dbReference type="Gene3D" id="1.10.3720.10">
    <property type="entry name" value="MetI-like"/>
    <property type="match status" value="1"/>
</dbReference>
<proteinExistence type="inferred from homology"/>
<keyword evidence="5 8" id="KW-0812">Transmembrane</keyword>
<dbReference type="EMBL" id="UAWN01000006">
    <property type="protein sequence ID" value="SQC12162.1"/>
    <property type="molecule type" value="Genomic_DNA"/>
</dbReference>